<dbReference type="EMBL" id="JAACNH010001034">
    <property type="protein sequence ID" value="KAG8430400.1"/>
    <property type="molecule type" value="Genomic_DNA"/>
</dbReference>
<dbReference type="PRINTS" id="PR00003">
    <property type="entry name" value="4DISULPHCORE"/>
</dbReference>
<name>A0A8T2IH54_9PIPI</name>
<organism evidence="3 4">
    <name type="scientific">Hymenochirus boettgeri</name>
    <name type="common">Congo dwarf clawed frog</name>
    <dbReference type="NCBI Taxonomy" id="247094"/>
    <lineage>
        <taxon>Eukaryota</taxon>
        <taxon>Metazoa</taxon>
        <taxon>Chordata</taxon>
        <taxon>Craniata</taxon>
        <taxon>Vertebrata</taxon>
        <taxon>Euteleostomi</taxon>
        <taxon>Amphibia</taxon>
        <taxon>Batrachia</taxon>
        <taxon>Anura</taxon>
        <taxon>Pipoidea</taxon>
        <taxon>Pipidae</taxon>
        <taxon>Pipinae</taxon>
        <taxon>Hymenochirus</taxon>
    </lineage>
</organism>
<evidence type="ECO:0000259" key="2">
    <source>
        <dbReference type="PROSITE" id="PS51390"/>
    </source>
</evidence>
<feature type="signal peptide" evidence="1">
    <location>
        <begin position="1"/>
        <end position="16"/>
    </location>
</feature>
<dbReference type="Pfam" id="PF00095">
    <property type="entry name" value="WAP"/>
    <property type="match status" value="1"/>
</dbReference>
<accession>A0A8T2IH54</accession>
<evidence type="ECO:0000313" key="4">
    <source>
        <dbReference type="Proteomes" id="UP000812440"/>
    </source>
</evidence>
<dbReference type="PROSITE" id="PS51390">
    <property type="entry name" value="WAP"/>
    <property type="match status" value="1"/>
</dbReference>
<dbReference type="Gene3D" id="4.10.75.10">
    <property type="entry name" value="Elafin-like"/>
    <property type="match status" value="1"/>
</dbReference>
<feature type="chain" id="PRO_5035716390" description="WAP domain-containing protein" evidence="1">
    <location>
        <begin position="17"/>
        <end position="138"/>
    </location>
</feature>
<dbReference type="SMART" id="SM00217">
    <property type="entry name" value="WAP"/>
    <property type="match status" value="1"/>
</dbReference>
<reference evidence="3" key="1">
    <citation type="thesis" date="2020" institute="ProQuest LLC" country="789 East Eisenhower Parkway, Ann Arbor, MI, USA">
        <title>Comparative Genomics and Chromosome Evolution.</title>
        <authorList>
            <person name="Mudd A.B."/>
        </authorList>
    </citation>
    <scope>NUCLEOTIDE SEQUENCE</scope>
    <source>
        <strain evidence="3">Female2</strain>
        <tissue evidence="3">Blood</tissue>
    </source>
</reference>
<comment type="caution">
    <text evidence="3">The sequence shown here is derived from an EMBL/GenBank/DDBJ whole genome shotgun (WGS) entry which is preliminary data.</text>
</comment>
<dbReference type="GO" id="GO:0005576">
    <property type="term" value="C:extracellular region"/>
    <property type="evidence" value="ECO:0007669"/>
    <property type="project" value="InterPro"/>
</dbReference>
<keyword evidence="1" id="KW-0732">Signal</keyword>
<evidence type="ECO:0000313" key="3">
    <source>
        <dbReference type="EMBL" id="KAG8430400.1"/>
    </source>
</evidence>
<feature type="domain" description="WAP" evidence="2">
    <location>
        <begin position="35"/>
        <end position="91"/>
    </location>
</feature>
<dbReference type="SUPFAM" id="SSF57256">
    <property type="entry name" value="Elafin-like"/>
    <property type="match status" value="1"/>
</dbReference>
<dbReference type="Proteomes" id="UP000812440">
    <property type="component" value="Unassembled WGS sequence"/>
</dbReference>
<keyword evidence="4" id="KW-1185">Reference proteome</keyword>
<evidence type="ECO:0000256" key="1">
    <source>
        <dbReference type="SAM" id="SignalP"/>
    </source>
</evidence>
<gene>
    <name evidence="3" type="ORF">GDO86_017886</name>
</gene>
<dbReference type="InterPro" id="IPR008197">
    <property type="entry name" value="WAP_dom"/>
</dbReference>
<dbReference type="OrthoDB" id="6060011at2759"/>
<sequence>MLRVAFFSVLLLLAVAHDSEEKHHGSSESESSEDIEGKKGHCPAANALLCSTNCTFGSNCSDTVNCTSDVDCNGTQKCCNMGCGRKCVDPVSKVPCKDSDDCLGNLVCCKGANRACLSTCPPPKKHDGRHKRRANLVK</sequence>
<proteinExistence type="predicted"/>
<dbReference type="AlphaFoldDB" id="A0A8T2IH54"/>
<dbReference type="GO" id="GO:0030414">
    <property type="term" value="F:peptidase inhibitor activity"/>
    <property type="evidence" value="ECO:0007669"/>
    <property type="project" value="InterPro"/>
</dbReference>
<protein>
    <recommendedName>
        <fullName evidence="2">WAP domain-containing protein</fullName>
    </recommendedName>
</protein>
<dbReference type="InterPro" id="IPR036645">
    <property type="entry name" value="Elafin-like_sf"/>
</dbReference>